<protein>
    <submittedName>
        <fullName evidence="7">O-antigen ligase family protein</fullName>
    </submittedName>
</protein>
<dbReference type="PANTHER" id="PTHR37422:SF17">
    <property type="entry name" value="O-ANTIGEN LIGASE"/>
    <property type="match status" value="1"/>
</dbReference>
<dbReference type="EMBL" id="JACSQY010000007">
    <property type="protein sequence ID" value="MBD7908751.1"/>
    <property type="molecule type" value="Genomic_DNA"/>
</dbReference>
<evidence type="ECO:0000259" key="6">
    <source>
        <dbReference type="Pfam" id="PF04932"/>
    </source>
</evidence>
<accession>A0ABR8PKR2</accession>
<keyword evidence="3 5" id="KW-1133">Transmembrane helix</keyword>
<feature type="transmembrane region" description="Helical" evidence="5">
    <location>
        <begin position="15"/>
        <end position="34"/>
    </location>
</feature>
<feature type="domain" description="O-antigen ligase-related" evidence="6">
    <location>
        <begin position="197"/>
        <end position="336"/>
    </location>
</feature>
<reference evidence="7 8" key="1">
    <citation type="submission" date="2020-08" db="EMBL/GenBank/DDBJ databases">
        <title>A Genomic Blueprint of the Chicken Gut Microbiome.</title>
        <authorList>
            <person name="Gilroy R."/>
            <person name="Ravi A."/>
            <person name="Getino M."/>
            <person name="Pursley I."/>
            <person name="Horton D.L."/>
            <person name="Alikhan N.-F."/>
            <person name="Baker D."/>
            <person name="Gharbi K."/>
            <person name="Hall N."/>
            <person name="Watson M."/>
            <person name="Adriaenssens E.M."/>
            <person name="Foster-Nyarko E."/>
            <person name="Jarju S."/>
            <person name="Secka A."/>
            <person name="Antonio M."/>
            <person name="Oren A."/>
            <person name="Chaudhuri R."/>
            <person name="La Ragione R.M."/>
            <person name="Hildebrand F."/>
            <person name="Pallen M.J."/>
        </authorList>
    </citation>
    <scope>NUCLEOTIDE SEQUENCE [LARGE SCALE GENOMIC DNA]</scope>
    <source>
        <strain evidence="7 8">Sa3CUA8</strain>
    </source>
</reference>
<dbReference type="Proteomes" id="UP000659496">
    <property type="component" value="Unassembled WGS sequence"/>
</dbReference>
<dbReference type="Pfam" id="PF04932">
    <property type="entry name" value="Wzy_C"/>
    <property type="match status" value="1"/>
</dbReference>
<gene>
    <name evidence="7" type="ORF">H9659_10455</name>
</gene>
<evidence type="ECO:0000256" key="5">
    <source>
        <dbReference type="SAM" id="Phobius"/>
    </source>
</evidence>
<dbReference type="RefSeq" id="WP_191690209.1">
    <property type="nucleotide sequence ID" value="NZ_JACSQY010000007.1"/>
</dbReference>
<evidence type="ECO:0000313" key="8">
    <source>
        <dbReference type="Proteomes" id="UP000659496"/>
    </source>
</evidence>
<evidence type="ECO:0000256" key="4">
    <source>
        <dbReference type="ARBA" id="ARBA00023136"/>
    </source>
</evidence>
<feature type="transmembrane region" description="Helical" evidence="5">
    <location>
        <begin position="164"/>
        <end position="186"/>
    </location>
</feature>
<evidence type="ECO:0000313" key="7">
    <source>
        <dbReference type="EMBL" id="MBD7908751.1"/>
    </source>
</evidence>
<name>A0ABR8PKR2_9BACL</name>
<keyword evidence="2 5" id="KW-0812">Transmembrane</keyword>
<keyword evidence="8" id="KW-1185">Reference proteome</keyword>
<dbReference type="PANTHER" id="PTHR37422">
    <property type="entry name" value="TEICHURONIC ACID BIOSYNTHESIS PROTEIN TUAE"/>
    <property type="match status" value="1"/>
</dbReference>
<sequence>MGFLKSVTLKERHTGLFLLLFTFMLSNYNVYIGFYLKPYMIFLCIFLLFHLSSFSFQKMYSYEIVLILFYLFYVFTGAFSAYPFASIRMMAGIALLIGFYFILKFVLKMYSNFAIQEAIAKSGLLFNAVSLLLYIAGIKKTGLQMTEEMSVSYGVLFDRDYPRLVGLLQDPNLFVFYNSIFFAYFLTNMTTVRNKIGFTLCILTTVLTFSRGGILAMLLIIMIYIVISNSSERWRTMTTIGVIFIPAAYFAIFIMKIDVGALLVGRIEDFSNDGGSGRFELWGRAWEYFLAHPVMGIGADNFIEYNNVHYGENLYTHNTLLQILTESGLLGFVMYFIFLLLVFVQLLKRRLMKHHTYLLLIFIAFLLQIMSLSLIIHEVFILYLAILSITLQREENVQRKNTPSDIERSTDSLGGYWK</sequence>
<feature type="transmembrane region" description="Helical" evidence="5">
    <location>
        <begin position="356"/>
        <end position="386"/>
    </location>
</feature>
<feature type="transmembrane region" description="Helical" evidence="5">
    <location>
        <begin position="64"/>
        <end position="83"/>
    </location>
</feature>
<proteinExistence type="predicted"/>
<dbReference type="GO" id="GO:0016874">
    <property type="term" value="F:ligase activity"/>
    <property type="evidence" value="ECO:0007669"/>
    <property type="project" value="UniProtKB-KW"/>
</dbReference>
<feature type="transmembrane region" description="Helical" evidence="5">
    <location>
        <begin position="239"/>
        <end position="264"/>
    </location>
</feature>
<comment type="subcellular location">
    <subcellularLocation>
        <location evidence="1">Membrane</location>
        <topology evidence="1">Multi-pass membrane protein</topology>
    </subcellularLocation>
</comment>
<feature type="transmembrane region" description="Helical" evidence="5">
    <location>
        <begin position="40"/>
        <end position="57"/>
    </location>
</feature>
<organism evidence="7 8">
    <name type="scientific">Sporosarcina gallistercoris</name>
    <dbReference type="NCBI Taxonomy" id="2762245"/>
    <lineage>
        <taxon>Bacteria</taxon>
        <taxon>Bacillati</taxon>
        <taxon>Bacillota</taxon>
        <taxon>Bacilli</taxon>
        <taxon>Bacillales</taxon>
        <taxon>Caryophanaceae</taxon>
        <taxon>Sporosarcina</taxon>
    </lineage>
</organism>
<evidence type="ECO:0000256" key="2">
    <source>
        <dbReference type="ARBA" id="ARBA00022692"/>
    </source>
</evidence>
<keyword evidence="4 5" id="KW-0472">Membrane</keyword>
<comment type="caution">
    <text evidence="7">The sequence shown here is derived from an EMBL/GenBank/DDBJ whole genome shotgun (WGS) entry which is preliminary data.</text>
</comment>
<evidence type="ECO:0000256" key="3">
    <source>
        <dbReference type="ARBA" id="ARBA00022989"/>
    </source>
</evidence>
<feature type="transmembrane region" description="Helical" evidence="5">
    <location>
        <begin position="89"/>
        <end position="107"/>
    </location>
</feature>
<evidence type="ECO:0000256" key="1">
    <source>
        <dbReference type="ARBA" id="ARBA00004141"/>
    </source>
</evidence>
<feature type="transmembrane region" description="Helical" evidence="5">
    <location>
        <begin position="323"/>
        <end position="344"/>
    </location>
</feature>
<dbReference type="InterPro" id="IPR051533">
    <property type="entry name" value="WaaL-like"/>
</dbReference>
<feature type="transmembrane region" description="Helical" evidence="5">
    <location>
        <begin position="198"/>
        <end position="227"/>
    </location>
</feature>
<dbReference type="InterPro" id="IPR007016">
    <property type="entry name" value="O-antigen_ligase-rel_domated"/>
</dbReference>
<keyword evidence="7" id="KW-0436">Ligase</keyword>